<evidence type="ECO:0000313" key="2">
    <source>
        <dbReference type="Proteomes" id="UP000077927"/>
    </source>
</evidence>
<protein>
    <submittedName>
        <fullName evidence="1">Uncharacterized protein</fullName>
    </submittedName>
</protein>
<organism evidence="1 2">
    <name type="scientific">Ralstonia insidiosa</name>
    <dbReference type="NCBI Taxonomy" id="190721"/>
    <lineage>
        <taxon>Bacteria</taxon>
        <taxon>Pseudomonadati</taxon>
        <taxon>Pseudomonadota</taxon>
        <taxon>Betaproteobacteria</taxon>
        <taxon>Burkholderiales</taxon>
        <taxon>Burkholderiaceae</taxon>
        <taxon>Ralstonia</taxon>
    </lineage>
</organism>
<sequence>MYHLYRLGSAGLMQIRTLGPVNVRDAKHIEQSLGEDEA</sequence>
<reference evidence="1 2" key="1">
    <citation type="submission" date="2015-09" db="EMBL/GenBank/DDBJ databases">
        <authorList>
            <person name="Xu Y."/>
            <person name="Nagy A."/>
            <person name="Liu N.T."/>
            <person name="Nou X."/>
        </authorList>
    </citation>
    <scope>NUCLEOTIDE SEQUENCE [LARGE SCALE GENOMIC DNA]</scope>
    <source>
        <strain evidence="1 2">FC1138</strain>
    </source>
</reference>
<gene>
    <name evidence="1" type="ORF">ACS15_3277</name>
</gene>
<evidence type="ECO:0000313" key="1">
    <source>
        <dbReference type="EMBL" id="ANH74301.1"/>
    </source>
</evidence>
<dbReference type="KEGG" id="rin:ACS15_3277"/>
<accession>A0AAC9BHR2</accession>
<dbReference type="AlphaFoldDB" id="A0AAC9BHR2"/>
<dbReference type="Proteomes" id="UP000077927">
    <property type="component" value="Chromosome 1"/>
</dbReference>
<name>A0AAC9BHR2_9RALS</name>
<proteinExistence type="predicted"/>
<dbReference type="EMBL" id="CP012605">
    <property type="protein sequence ID" value="ANH74301.1"/>
    <property type="molecule type" value="Genomic_DNA"/>
</dbReference>